<protein>
    <submittedName>
        <fullName evidence="1">Uncharacterized protein</fullName>
    </submittedName>
</protein>
<sequence>MVLALEKPQIVPGITRYVRGLGRDEDAQSVSLPGVLGPCWLYCGRLETEVHWLGPVTIEAATAPMYACTRCTDRLTRIAVQSASAREVKPAAVGDRSGTPSTAEVSLPRRALAGIARQNRPHTPLPDDGNPWTLGWCWLYCVRGDLHVLPIGTVTADRLTATVHACANCIARLNNLLWESIVWADTGIGPVGAELSERGASAPAAPECERGRGSGFFHRAADRERPHRARLPLLSGPVGAGLARFRRRRGHPA</sequence>
<dbReference type="AlphaFoldDB" id="A0A9W6URP0"/>
<dbReference type="Proteomes" id="UP001165143">
    <property type="component" value="Unassembled WGS sequence"/>
</dbReference>
<organism evidence="1 2">
    <name type="scientific">Kitasatospora phosalacinea</name>
    <dbReference type="NCBI Taxonomy" id="2065"/>
    <lineage>
        <taxon>Bacteria</taxon>
        <taxon>Bacillati</taxon>
        <taxon>Actinomycetota</taxon>
        <taxon>Actinomycetes</taxon>
        <taxon>Kitasatosporales</taxon>
        <taxon>Streptomycetaceae</taxon>
        <taxon>Kitasatospora</taxon>
    </lineage>
</organism>
<reference evidence="1" key="1">
    <citation type="submission" date="2023-02" db="EMBL/GenBank/DDBJ databases">
        <title>Kitasatospora phosalacinea NBRC 14362.</title>
        <authorList>
            <person name="Ichikawa N."/>
            <person name="Sato H."/>
            <person name="Tonouchi N."/>
        </authorList>
    </citation>
    <scope>NUCLEOTIDE SEQUENCE</scope>
    <source>
        <strain evidence="1">NBRC 14362</strain>
    </source>
</reference>
<proteinExistence type="predicted"/>
<evidence type="ECO:0000313" key="1">
    <source>
        <dbReference type="EMBL" id="GLW58544.1"/>
    </source>
</evidence>
<name>A0A9W6URP0_9ACTN</name>
<evidence type="ECO:0000313" key="2">
    <source>
        <dbReference type="Proteomes" id="UP001165143"/>
    </source>
</evidence>
<dbReference type="EMBL" id="BSRX01000054">
    <property type="protein sequence ID" value="GLW58544.1"/>
    <property type="molecule type" value="Genomic_DNA"/>
</dbReference>
<comment type="caution">
    <text evidence="1">The sequence shown here is derived from an EMBL/GenBank/DDBJ whole genome shotgun (WGS) entry which is preliminary data.</text>
</comment>
<accession>A0A9W6URP0</accession>
<gene>
    <name evidence="1" type="ORF">Kpho01_65550</name>
</gene>